<sequence>MLTKKCTKCESKWPADLDHYYKDQSKKDNLSSSCKRCHKIYDKNCPITNTMRKIRRKAKRKYKRTDKGKEAEKRYVSTQKGRDANKKASRKHSLKKRYRLSLSEFELMRKKQRGKCMICGMRPALNLCVDHNHKTGKVRGLLCHPCNLALGRLEKYFDSFKKYLRRYR</sequence>
<dbReference type="InterPro" id="IPR038563">
    <property type="entry name" value="Endonuclease_7_sf"/>
</dbReference>
<dbReference type="InterPro" id="IPR004211">
    <property type="entry name" value="Endonuclease_7"/>
</dbReference>
<feature type="region of interest" description="Disordered" evidence="1">
    <location>
        <begin position="54"/>
        <end position="93"/>
    </location>
</feature>
<dbReference type="AlphaFoldDB" id="A0A0F9LM65"/>
<protein>
    <recommendedName>
        <fullName evidence="3">Recombination endonuclease VII</fullName>
    </recommendedName>
</protein>
<evidence type="ECO:0000256" key="1">
    <source>
        <dbReference type="SAM" id="MobiDB-lite"/>
    </source>
</evidence>
<dbReference type="Pfam" id="PF02945">
    <property type="entry name" value="Endonuclease_7"/>
    <property type="match status" value="1"/>
</dbReference>
<organism evidence="2">
    <name type="scientific">marine sediment metagenome</name>
    <dbReference type="NCBI Taxonomy" id="412755"/>
    <lineage>
        <taxon>unclassified sequences</taxon>
        <taxon>metagenomes</taxon>
        <taxon>ecological metagenomes</taxon>
    </lineage>
</organism>
<evidence type="ECO:0000313" key="2">
    <source>
        <dbReference type="EMBL" id="KKM39575.1"/>
    </source>
</evidence>
<dbReference type="SUPFAM" id="SSF54060">
    <property type="entry name" value="His-Me finger endonucleases"/>
    <property type="match status" value="1"/>
</dbReference>
<evidence type="ECO:0008006" key="3">
    <source>
        <dbReference type="Google" id="ProtNLM"/>
    </source>
</evidence>
<proteinExistence type="predicted"/>
<dbReference type="InterPro" id="IPR044925">
    <property type="entry name" value="His-Me_finger_sf"/>
</dbReference>
<comment type="caution">
    <text evidence="2">The sequence shown here is derived from an EMBL/GenBank/DDBJ whole genome shotgun (WGS) entry which is preliminary data.</text>
</comment>
<gene>
    <name evidence="2" type="ORF">LCGC14_1564110</name>
</gene>
<dbReference type="Gene3D" id="3.40.1800.10">
    <property type="entry name" value="His-Me finger endonucleases"/>
    <property type="match status" value="1"/>
</dbReference>
<accession>A0A0F9LM65</accession>
<dbReference type="EMBL" id="LAZR01012113">
    <property type="protein sequence ID" value="KKM39575.1"/>
    <property type="molecule type" value="Genomic_DNA"/>
</dbReference>
<name>A0A0F9LM65_9ZZZZ</name>
<feature type="compositionally biased region" description="Basic residues" evidence="1">
    <location>
        <begin position="54"/>
        <end position="64"/>
    </location>
</feature>
<reference evidence="2" key="1">
    <citation type="journal article" date="2015" name="Nature">
        <title>Complex archaea that bridge the gap between prokaryotes and eukaryotes.</title>
        <authorList>
            <person name="Spang A."/>
            <person name="Saw J.H."/>
            <person name="Jorgensen S.L."/>
            <person name="Zaremba-Niedzwiedzka K."/>
            <person name="Martijn J."/>
            <person name="Lind A.E."/>
            <person name="van Eijk R."/>
            <person name="Schleper C."/>
            <person name="Guy L."/>
            <person name="Ettema T.J."/>
        </authorList>
    </citation>
    <scope>NUCLEOTIDE SEQUENCE</scope>
</reference>
<feature type="compositionally biased region" description="Basic and acidic residues" evidence="1">
    <location>
        <begin position="65"/>
        <end position="86"/>
    </location>
</feature>